<reference evidence="2" key="1">
    <citation type="submission" date="2022-10" db="EMBL/GenBank/DDBJ databases">
        <authorList>
            <person name="Hyden B.L."/>
            <person name="Feng K."/>
            <person name="Yates T."/>
            <person name="Jawdy S."/>
            <person name="Smart L.B."/>
            <person name="Muchero W."/>
        </authorList>
    </citation>
    <scope>NUCLEOTIDE SEQUENCE</scope>
    <source>
        <tissue evidence="2">Shoot tip</tissue>
    </source>
</reference>
<dbReference type="Pfam" id="PF03109">
    <property type="entry name" value="ABC1"/>
    <property type="match status" value="1"/>
</dbReference>
<dbReference type="PANTHER" id="PTHR43173:SF22">
    <property type="entry name" value="OS07G0227800 PROTEIN"/>
    <property type="match status" value="1"/>
</dbReference>
<dbReference type="EMBL" id="JAPFFI010000026">
    <property type="protein sequence ID" value="KAJ6309471.1"/>
    <property type="molecule type" value="Genomic_DNA"/>
</dbReference>
<accession>A0ABQ8ZST9</accession>
<dbReference type="InterPro" id="IPR051130">
    <property type="entry name" value="Mito_struct-func_regulator"/>
</dbReference>
<gene>
    <name evidence="2" type="ORF">OIU77_015268</name>
</gene>
<feature type="domain" description="ABC1 atypical kinase-like" evidence="1">
    <location>
        <begin position="1"/>
        <end position="75"/>
    </location>
</feature>
<keyword evidence="3" id="KW-1185">Reference proteome</keyword>
<dbReference type="InterPro" id="IPR004147">
    <property type="entry name" value="ABC1_dom"/>
</dbReference>
<dbReference type="Proteomes" id="UP001141253">
    <property type="component" value="Unassembled WGS sequence"/>
</dbReference>
<reference evidence="2" key="2">
    <citation type="journal article" date="2023" name="Int. J. Mol. Sci.">
        <title>De Novo Assembly and Annotation of 11 Diverse Shrub Willow (Salix) Genomes Reveals Novel Gene Organization in Sex-Linked Regions.</title>
        <authorList>
            <person name="Hyden B."/>
            <person name="Feng K."/>
            <person name="Yates T.B."/>
            <person name="Jawdy S."/>
            <person name="Cereghino C."/>
            <person name="Smart L.B."/>
            <person name="Muchero W."/>
        </authorList>
    </citation>
    <scope>NUCLEOTIDE SEQUENCE</scope>
    <source>
        <tissue evidence="2">Shoot tip</tissue>
    </source>
</reference>
<evidence type="ECO:0000313" key="3">
    <source>
        <dbReference type="Proteomes" id="UP001141253"/>
    </source>
</evidence>
<evidence type="ECO:0000259" key="1">
    <source>
        <dbReference type="Pfam" id="PF03109"/>
    </source>
</evidence>
<dbReference type="InterPro" id="IPR011009">
    <property type="entry name" value="Kinase-like_dom_sf"/>
</dbReference>
<comment type="caution">
    <text evidence="2">The sequence shown here is derived from an EMBL/GenBank/DDBJ whole genome shotgun (WGS) entry which is preliminary data.</text>
</comment>
<name>A0ABQ8ZST9_9ROSI</name>
<evidence type="ECO:0000313" key="2">
    <source>
        <dbReference type="EMBL" id="KAJ6309471.1"/>
    </source>
</evidence>
<dbReference type="SUPFAM" id="SSF56112">
    <property type="entry name" value="Protein kinase-like (PK-like)"/>
    <property type="match status" value="1"/>
</dbReference>
<sequence length="75" mass="8264">MERLYGVPLTDLDSISSLVSSPETSLITALNVWFGSLLACETFHADVHAGNLWWLRDGRIGFLDFGIVGRISPKT</sequence>
<proteinExistence type="predicted"/>
<dbReference type="PANTHER" id="PTHR43173">
    <property type="entry name" value="ABC1 FAMILY PROTEIN"/>
    <property type="match status" value="1"/>
</dbReference>
<protein>
    <recommendedName>
        <fullName evidence="1">ABC1 atypical kinase-like domain-containing protein</fullName>
    </recommendedName>
</protein>
<organism evidence="2 3">
    <name type="scientific">Salix suchowensis</name>
    <dbReference type="NCBI Taxonomy" id="1278906"/>
    <lineage>
        <taxon>Eukaryota</taxon>
        <taxon>Viridiplantae</taxon>
        <taxon>Streptophyta</taxon>
        <taxon>Embryophyta</taxon>
        <taxon>Tracheophyta</taxon>
        <taxon>Spermatophyta</taxon>
        <taxon>Magnoliopsida</taxon>
        <taxon>eudicotyledons</taxon>
        <taxon>Gunneridae</taxon>
        <taxon>Pentapetalae</taxon>
        <taxon>rosids</taxon>
        <taxon>fabids</taxon>
        <taxon>Malpighiales</taxon>
        <taxon>Salicaceae</taxon>
        <taxon>Saliceae</taxon>
        <taxon>Salix</taxon>
    </lineage>
</organism>